<evidence type="ECO:0000313" key="5">
    <source>
        <dbReference type="Proteomes" id="UP000866496"/>
    </source>
</evidence>
<dbReference type="NCBIfam" id="TIGR00090">
    <property type="entry name" value="rsfS_iojap_ybeB"/>
    <property type="match status" value="1"/>
</dbReference>
<comment type="function">
    <text evidence="2">Functions as a ribosomal silencing factor. Interacts with ribosomal protein uL14 (rplN), blocking formation of intersubunit bridge B8. Prevents association of the 30S and 50S ribosomal subunits and the formation of functional ribosomes, thus repressing translation.</text>
</comment>
<comment type="subcellular location">
    <subcellularLocation>
        <location evidence="2">Cytoplasm</location>
    </subcellularLocation>
</comment>
<dbReference type="EMBL" id="DACWHX010000002">
    <property type="protein sequence ID" value="HAU1878984.1"/>
    <property type="molecule type" value="Genomic_DNA"/>
</dbReference>
<dbReference type="GO" id="GO:0090071">
    <property type="term" value="P:negative regulation of ribosome biogenesis"/>
    <property type="evidence" value="ECO:0007669"/>
    <property type="project" value="UniProtKB-UniRule"/>
</dbReference>
<dbReference type="HAMAP" id="MF_01477">
    <property type="entry name" value="Iojap_RsfS"/>
    <property type="match status" value="1"/>
</dbReference>
<dbReference type="GO" id="GO:0043023">
    <property type="term" value="F:ribosomal large subunit binding"/>
    <property type="evidence" value="ECO:0007669"/>
    <property type="project" value="TreeGrafter"/>
</dbReference>
<dbReference type="PANTHER" id="PTHR21043:SF0">
    <property type="entry name" value="MITOCHONDRIAL ASSEMBLY OF RIBOSOMAL LARGE SUBUNIT PROTEIN 1"/>
    <property type="match status" value="1"/>
</dbReference>
<dbReference type="Proteomes" id="UP000866496">
    <property type="component" value="Unassembled WGS sequence"/>
</dbReference>
<dbReference type="GeneID" id="57035367"/>
<dbReference type="InterPro" id="IPR043519">
    <property type="entry name" value="NT_sf"/>
</dbReference>
<keyword evidence="2" id="KW-0678">Repressor</keyword>
<dbReference type="Proteomes" id="UP000863577">
    <property type="component" value="Unassembled WGS sequence"/>
</dbReference>
<organism evidence="3 5">
    <name type="scientific">Legionella pneumophila</name>
    <dbReference type="NCBI Taxonomy" id="446"/>
    <lineage>
        <taxon>Bacteria</taxon>
        <taxon>Pseudomonadati</taxon>
        <taxon>Pseudomonadota</taxon>
        <taxon>Gammaproteobacteria</taxon>
        <taxon>Legionellales</taxon>
        <taxon>Legionellaceae</taxon>
        <taxon>Legionella</taxon>
    </lineage>
</organism>
<comment type="similarity">
    <text evidence="1 2">Belongs to the Iojap/RsfS family.</text>
</comment>
<dbReference type="Gene3D" id="3.30.460.10">
    <property type="entry name" value="Beta Polymerase, domain 2"/>
    <property type="match status" value="1"/>
</dbReference>
<dbReference type="GO" id="GO:0017148">
    <property type="term" value="P:negative regulation of translation"/>
    <property type="evidence" value="ECO:0007669"/>
    <property type="project" value="UniProtKB-UniRule"/>
</dbReference>
<comment type="caution">
    <text evidence="3">The sequence shown here is derived from an EMBL/GenBank/DDBJ whole genome shotgun (WGS) entry which is preliminary data.</text>
</comment>
<dbReference type="EMBL" id="DACWOD010000003">
    <property type="protein sequence ID" value="HAU2395772.1"/>
    <property type="molecule type" value="Genomic_DNA"/>
</dbReference>
<dbReference type="GO" id="GO:0005737">
    <property type="term" value="C:cytoplasm"/>
    <property type="evidence" value="ECO:0007669"/>
    <property type="project" value="UniProtKB-SubCell"/>
</dbReference>
<keyword evidence="2" id="KW-0963">Cytoplasm</keyword>
<evidence type="ECO:0000256" key="2">
    <source>
        <dbReference type="HAMAP-Rule" id="MF_01477"/>
    </source>
</evidence>
<name>A0A130ZC36_LEGPN</name>
<dbReference type="SUPFAM" id="SSF81301">
    <property type="entry name" value="Nucleotidyltransferase"/>
    <property type="match status" value="1"/>
</dbReference>
<reference evidence="3" key="2">
    <citation type="submission" date="2019-10" db="EMBL/GenBank/DDBJ databases">
        <authorList>
            <consortium name="NCBI Pathogen Detection Project"/>
        </authorList>
    </citation>
    <scope>NUCLEOTIDE SEQUENCE</scope>
    <source>
        <strain evidence="3">AZ00058701</strain>
        <strain evidence="4">CL18-200174</strain>
    </source>
</reference>
<dbReference type="OMA" id="YNLEAFW"/>
<dbReference type="PANTHER" id="PTHR21043">
    <property type="entry name" value="IOJAP SUPERFAMILY ORTHOLOG"/>
    <property type="match status" value="1"/>
</dbReference>
<dbReference type="GO" id="GO:0042256">
    <property type="term" value="P:cytosolic ribosome assembly"/>
    <property type="evidence" value="ECO:0007669"/>
    <property type="project" value="UniProtKB-UniRule"/>
</dbReference>
<protein>
    <recommendedName>
        <fullName evidence="2">Ribosomal silencing factor RsfS</fullName>
    </recommendedName>
</protein>
<dbReference type="AlphaFoldDB" id="A0A130ZC36"/>
<accession>A0A130ZC36</accession>
<evidence type="ECO:0000313" key="4">
    <source>
        <dbReference type="EMBL" id="HAU2395772.1"/>
    </source>
</evidence>
<dbReference type="RefSeq" id="WP_010947107.1">
    <property type="nucleotide sequence ID" value="NZ_AP024961.1"/>
</dbReference>
<evidence type="ECO:0000256" key="1">
    <source>
        <dbReference type="ARBA" id="ARBA00010574"/>
    </source>
</evidence>
<keyword evidence="2" id="KW-0810">Translation regulation</keyword>
<comment type="subunit">
    <text evidence="2">Interacts with ribosomal protein uL14 (rplN).</text>
</comment>
<proteinExistence type="inferred from homology"/>
<reference evidence="3" key="1">
    <citation type="journal article" date="2018" name="Genome Biol.">
        <title>SKESA: strategic k-mer extension for scrupulous assemblies.</title>
        <authorList>
            <person name="Souvorov A."/>
            <person name="Agarwala R."/>
            <person name="Lipman D.J."/>
        </authorList>
    </citation>
    <scope>NUCLEOTIDE SEQUENCE</scope>
    <source>
        <strain evidence="3">AZ00058701</strain>
        <strain evidence="4">CL18-200174</strain>
    </source>
</reference>
<dbReference type="Pfam" id="PF02410">
    <property type="entry name" value="RsfS"/>
    <property type="match status" value="1"/>
</dbReference>
<dbReference type="InterPro" id="IPR004394">
    <property type="entry name" value="Iojap/RsfS/C7orf30"/>
</dbReference>
<sequence>MLEKNPTLEKLLKSLEDIQAIDIKIIDVHKQTTITDFMVVTSGRSSRHVKSIAQKVLEDMKVAGLPCLSSTGIEHGDWALIDFGDIILHVMQPEFRHFYNLEGLWEEHPGNS</sequence>
<evidence type="ECO:0000313" key="3">
    <source>
        <dbReference type="EMBL" id="HAU1878984.1"/>
    </source>
</evidence>
<gene>
    <name evidence="2 3" type="primary">rsfS</name>
    <name evidence="3" type="ORF">JBJ86_01775</name>
    <name evidence="4" type="ORF">JBK99_05435</name>
</gene>